<dbReference type="SUPFAM" id="SSF55904">
    <property type="entry name" value="Ornithine decarboxylase C-terminal domain"/>
    <property type="match status" value="1"/>
</dbReference>
<dbReference type="SUPFAM" id="SSF53383">
    <property type="entry name" value="PLP-dependent transferases"/>
    <property type="match status" value="1"/>
</dbReference>
<dbReference type="AlphaFoldDB" id="A0A0A8HSS6"/>
<evidence type="ECO:0000256" key="2">
    <source>
        <dbReference type="ARBA" id="ARBA00022898"/>
    </source>
</evidence>
<dbReference type="RefSeq" id="WP_039647147.1">
    <property type="nucleotide sequence ID" value="NZ_CP008747.1"/>
</dbReference>
<dbReference type="InterPro" id="IPR015424">
    <property type="entry name" value="PyrdxlP-dep_Trfase"/>
</dbReference>
<feature type="domain" description="Orn/Lys/Arg decarboxylases family 1 pyridoxal-P attachment site" evidence="3">
    <location>
        <begin position="4"/>
        <end position="280"/>
    </location>
</feature>
<dbReference type="Gene3D" id="3.40.640.10">
    <property type="entry name" value="Type I PLP-dependent aspartate aminotransferase-like (Major domain)"/>
    <property type="match status" value="1"/>
</dbReference>
<dbReference type="KEGG" id="shu:SHYC_11340"/>
<dbReference type="Pfam" id="PF01276">
    <property type="entry name" value="OKR_DC_1"/>
    <property type="match status" value="1"/>
</dbReference>
<evidence type="ECO:0000259" key="3">
    <source>
        <dbReference type="Pfam" id="PF01276"/>
    </source>
</evidence>
<proteinExistence type="predicted"/>
<keyword evidence="2" id="KW-0663">Pyridoxal phosphate</keyword>
<name>A0A0A8HSS6_STAHY</name>
<sequence length="446" mass="50592">MKGPLNKCLEEWATHTPISMHVPGHKNGTIGNLPNVNSQFDVTEITGFDDLHHAEGVLKESMNTLTRHADYDAFYLVNGTTSGILAVIHAFHYVSGNVIMSRNVHKSVFNALDLGHQHAKILPTKVDNETLQYVEPVIRQTYLNQGKLGVITYPNYYGQTFDAQSVIQQFHDSNVPVLVDEAHGAHFDIQGFPKSTLNFGADYVVQSFHKTLPSLTMSSVLYVHKKAPQRDAVINLLQTFQSSSPSYLLMASLESANYFYQSYESDYFFERRVEVIQALQEKQLEVTLVDDPLKILVYHPALTGYELQQLMEALHIYVELADENHVLWILPLWHSDDTFPLDDLLARIQQLHVPNQTRHNNDVPQLLYTGEGDYVPDSFEHTREVSYHLAEDTILAKHLILYPPGIPTLLKGEKVTASMIKLIDYWVEKGLRVEGLTEGKIKVKDD</sequence>
<dbReference type="GO" id="GO:0008483">
    <property type="term" value="F:transaminase activity"/>
    <property type="evidence" value="ECO:0007669"/>
    <property type="project" value="UniProtKB-KW"/>
</dbReference>
<comment type="cofactor">
    <cofactor evidence="1">
        <name>pyridoxal 5'-phosphate</name>
        <dbReference type="ChEBI" id="CHEBI:597326"/>
    </cofactor>
</comment>
<protein>
    <submittedName>
        <fullName evidence="4">Aminotransferase class V-fold PLP-dependent enzyme</fullName>
    </submittedName>
</protein>
<dbReference type="InterPro" id="IPR052357">
    <property type="entry name" value="Orn_Lys_Arg_decarboxylase-I"/>
</dbReference>
<reference evidence="4 5" key="1">
    <citation type="journal article" date="2016" name="Front. Microbiol.">
        <title>Comprehensive Phylogenetic Analysis of Bovine Non-aureus Staphylococci Species Based on Whole-Genome Sequencing.</title>
        <authorList>
            <person name="Naushad S."/>
            <person name="Barkema H.W."/>
            <person name="Luby C."/>
            <person name="Condas L.A."/>
            <person name="Nobrega D.B."/>
            <person name="Carson D.A."/>
            <person name="De Buck J."/>
        </authorList>
    </citation>
    <scope>NUCLEOTIDE SEQUENCE [LARGE SCALE GENOMIC DNA]</scope>
    <source>
        <strain evidence="4 5">SNUC 5959</strain>
    </source>
</reference>
<evidence type="ECO:0000256" key="1">
    <source>
        <dbReference type="ARBA" id="ARBA00001933"/>
    </source>
</evidence>
<dbReference type="InterPro" id="IPR000310">
    <property type="entry name" value="Orn/Lys/Arg_deCO2ase_major_dom"/>
</dbReference>
<dbReference type="InterPro" id="IPR015421">
    <property type="entry name" value="PyrdxlP-dep_Trfase_major"/>
</dbReference>
<keyword evidence="4" id="KW-0032">Aminotransferase</keyword>
<dbReference type="PANTHER" id="PTHR43277:SF3">
    <property type="entry name" value="DECARBOXYLASE, PUTATIVE-RELATED"/>
    <property type="match status" value="1"/>
</dbReference>
<dbReference type="STRING" id="1284.SHYC_11340"/>
<dbReference type="Proteomes" id="UP000285625">
    <property type="component" value="Unassembled WGS sequence"/>
</dbReference>
<accession>A0A0A8HSS6</accession>
<gene>
    <name evidence="4" type="ORF">BUZ57_08605</name>
</gene>
<dbReference type="GeneID" id="41074033"/>
<dbReference type="InterPro" id="IPR036633">
    <property type="entry name" value="Prn/Lys/Arg_de-COase_C_sf"/>
</dbReference>
<dbReference type="HOGENOM" id="CLU_025925_1_0_9"/>
<dbReference type="EMBL" id="QXVO01000026">
    <property type="protein sequence ID" value="RIO44769.1"/>
    <property type="molecule type" value="Genomic_DNA"/>
</dbReference>
<keyword evidence="4" id="KW-0808">Transferase</keyword>
<dbReference type="PANTHER" id="PTHR43277">
    <property type="entry name" value="ARGININE DECARBOXYLASE"/>
    <property type="match status" value="1"/>
</dbReference>
<evidence type="ECO:0000313" key="4">
    <source>
        <dbReference type="EMBL" id="RIO44769.1"/>
    </source>
</evidence>
<organism evidence="4 5">
    <name type="scientific">Staphylococcus hyicus</name>
    <dbReference type="NCBI Taxonomy" id="1284"/>
    <lineage>
        <taxon>Bacteria</taxon>
        <taxon>Bacillati</taxon>
        <taxon>Bacillota</taxon>
        <taxon>Bacilli</taxon>
        <taxon>Bacillales</taxon>
        <taxon>Staphylococcaceae</taxon>
        <taxon>Staphylococcus</taxon>
    </lineage>
</organism>
<comment type="caution">
    <text evidence="4">The sequence shown here is derived from an EMBL/GenBank/DDBJ whole genome shotgun (WGS) entry which is preliminary data.</text>
</comment>
<evidence type="ECO:0000313" key="5">
    <source>
        <dbReference type="Proteomes" id="UP000285625"/>
    </source>
</evidence>
<dbReference type="Gene3D" id="3.90.105.10">
    <property type="entry name" value="Molybdopterin biosynthesis moea protein, domain 2"/>
    <property type="match status" value="1"/>
</dbReference>